<dbReference type="InterPro" id="IPR052016">
    <property type="entry name" value="Bact_Sigma-Reg"/>
</dbReference>
<protein>
    <submittedName>
        <fullName evidence="3">Stage II sporulation protein E</fullName>
    </submittedName>
</protein>
<feature type="domain" description="PPM-type phosphatase" evidence="2">
    <location>
        <begin position="163"/>
        <end position="384"/>
    </location>
</feature>
<dbReference type="PANTHER" id="PTHR43156">
    <property type="entry name" value="STAGE II SPORULATION PROTEIN E-RELATED"/>
    <property type="match status" value="1"/>
</dbReference>
<proteinExistence type="predicted"/>
<dbReference type="SMART" id="SM00331">
    <property type="entry name" value="PP2C_SIG"/>
    <property type="match status" value="1"/>
</dbReference>
<evidence type="ECO:0000259" key="2">
    <source>
        <dbReference type="SMART" id="SM00331"/>
    </source>
</evidence>
<dbReference type="Gene3D" id="3.60.40.10">
    <property type="entry name" value="PPM-type phosphatase domain"/>
    <property type="match status" value="1"/>
</dbReference>
<reference evidence="3 4" key="1">
    <citation type="submission" date="2019-03" db="EMBL/GenBank/DDBJ databases">
        <title>Genomic Encyclopedia of Type Strains, Phase IV (KMG-IV): sequencing the most valuable type-strain genomes for metagenomic binning, comparative biology and taxonomic classification.</title>
        <authorList>
            <person name="Goeker M."/>
        </authorList>
    </citation>
    <scope>NUCLEOTIDE SEQUENCE [LARGE SCALE GENOMIC DNA]</scope>
    <source>
        <strain evidence="3 4">DSM 45361</strain>
    </source>
</reference>
<sequence>MFADVANRTHLVTADQMAGVVDEAAARVGLAVELYLIDLGQRALHPIRPSGGAALSVEGTAAGRAFARLELIPVPDGARAALWVPVLNGTERLGVARMLLPAESDPNDRQLREHCWTFTGLLAHLVLSKQAYGDLFHRVRRTKPLSVASELLWQLLPPTVFACDRAVVAAAMEPYDEVGGDGYDYAVESDRANVAIFDAVGHDLRAGLITSLALAATRNARRSGADLATTATLADETIASQQSSKAPMWATAFLARMDLDTGELTYLNAGHPPPVVLRAGRGVRTLDGLPRTPLGLGYLQTEEPIVHSEQLEPGDRVLFYSDGVIEAQSPEGELFGLDRLVDLTERNEQAGLPAPETLRRVVHAVLDHQDGALQDDATLVMLEWTTTDQARMLPQL</sequence>
<evidence type="ECO:0000313" key="4">
    <source>
        <dbReference type="Proteomes" id="UP000295444"/>
    </source>
</evidence>
<dbReference type="GO" id="GO:0016791">
    <property type="term" value="F:phosphatase activity"/>
    <property type="evidence" value="ECO:0007669"/>
    <property type="project" value="TreeGrafter"/>
</dbReference>
<dbReference type="InterPro" id="IPR036457">
    <property type="entry name" value="PPM-type-like_dom_sf"/>
</dbReference>
<dbReference type="EMBL" id="SNXZ01000002">
    <property type="protein sequence ID" value="TDQ00421.1"/>
    <property type="molecule type" value="Genomic_DNA"/>
</dbReference>
<dbReference type="InterPro" id="IPR001932">
    <property type="entry name" value="PPM-type_phosphatase-like_dom"/>
</dbReference>
<dbReference type="SUPFAM" id="SSF81606">
    <property type="entry name" value="PP2C-like"/>
    <property type="match status" value="1"/>
</dbReference>
<dbReference type="Pfam" id="PF07228">
    <property type="entry name" value="SpoIIE"/>
    <property type="match status" value="1"/>
</dbReference>
<evidence type="ECO:0000313" key="3">
    <source>
        <dbReference type="EMBL" id="TDQ00421.1"/>
    </source>
</evidence>
<name>A0A4V6PVV2_LABRH</name>
<comment type="caution">
    <text evidence="3">The sequence shown here is derived from an EMBL/GenBank/DDBJ whole genome shotgun (WGS) entry which is preliminary data.</text>
</comment>
<organism evidence="3 4">
    <name type="scientific">Labedaea rhizosphaerae</name>
    <dbReference type="NCBI Taxonomy" id="598644"/>
    <lineage>
        <taxon>Bacteria</taxon>
        <taxon>Bacillati</taxon>
        <taxon>Actinomycetota</taxon>
        <taxon>Actinomycetes</taxon>
        <taxon>Pseudonocardiales</taxon>
        <taxon>Pseudonocardiaceae</taxon>
        <taxon>Labedaea</taxon>
    </lineage>
</organism>
<keyword evidence="4" id="KW-1185">Reference proteome</keyword>
<dbReference type="PANTHER" id="PTHR43156:SF2">
    <property type="entry name" value="STAGE II SPORULATION PROTEIN E"/>
    <property type="match status" value="1"/>
</dbReference>
<gene>
    <name evidence="3" type="ORF">EV186_102282</name>
</gene>
<dbReference type="AlphaFoldDB" id="A0A4V6PVV2"/>
<evidence type="ECO:0000256" key="1">
    <source>
        <dbReference type="ARBA" id="ARBA00022801"/>
    </source>
</evidence>
<keyword evidence="1" id="KW-0378">Hydrolase</keyword>
<accession>A0A4V6PVV2</accession>
<dbReference type="Proteomes" id="UP000295444">
    <property type="component" value="Unassembled WGS sequence"/>
</dbReference>